<feature type="domain" description="Inosine/uridine-preferring nucleoside hydrolase" evidence="4">
    <location>
        <begin position="9"/>
        <end position="313"/>
    </location>
</feature>
<accession>A0A819GT30</accession>
<keyword evidence="3" id="KW-0326">Glycosidase</keyword>
<sequence>MANIRKKPIWLDCDPGHDDGFAIILAAYHPSLELIGISTVVGNQTLDRTTQNAYKVAYIAGLSNNIPIIPGCGESLCQHVVTCPEIHGQTGLDGADIPEHPEYKTLIKQQDENYLWNIYQKIISVGRPVTLIATGQLTNIALLLKIFPQIKNSLSEIVLMGGCIGIGNMQPGSEFNFMNDPDAAHIVFTSPHVPRLVMVPLELTHTVCATPNVSERLRSLASPFSSILDHLLHFFASTYKQVFQFDSPPLHDPCAVAYVADKDLFEEQMMHVDIERTSEFCRGRSVCDIFDMYRREKNCVVVMKIKEVEQFWNMMLDAIELADKKSPVNSTKSN</sequence>
<dbReference type="InterPro" id="IPR001910">
    <property type="entry name" value="Inosine/uridine_hydrolase_dom"/>
</dbReference>
<evidence type="ECO:0000259" key="4">
    <source>
        <dbReference type="Pfam" id="PF01156"/>
    </source>
</evidence>
<dbReference type="PANTHER" id="PTHR12304">
    <property type="entry name" value="INOSINE-URIDINE PREFERRING NUCLEOSIDE HYDROLASE"/>
    <property type="match status" value="1"/>
</dbReference>
<evidence type="ECO:0000256" key="1">
    <source>
        <dbReference type="ARBA" id="ARBA00009176"/>
    </source>
</evidence>
<dbReference type="GO" id="GO:0005829">
    <property type="term" value="C:cytosol"/>
    <property type="evidence" value="ECO:0007669"/>
    <property type="project" value="TreeGrafter"/>
</dbReference>
<evidence type="ECO:0000256" key="2">
    <source>
        <dbReference type="ARBA" id="ARBA00022801"/>
    </source>
</evidence>
<dbReference type="Pfam" id="PF01156">
    <property type="entry name" value="IU_nuc_hydro"/>
    <property type="match status" value="1"/>
</dbReference>
<evidence type="ECO:0000313" key="6">
    <source>
        <dbReference type="Proteomes" id="UP000663836"/>
    </source>
</evidence>
<dbReference type="SUPFAM" id="SSF53590">
    <property type="entry name" value="Nucleoside hydrolase"/>
    <property type="match status" value="1"/>
</dbReference>
<dbReference type="InterPro" id="IPR023186">
    <property type="entry name" value="IUNH"/>
</dbReference>
<organism evidence="5 6">
    <name type="scientific">Rotaria sordida</name>
    <dbReference type="NCBI Taxonomy" id="392033"/>
    <lineage>
        <taxon>Eukaryota</taxon>
        <taxon>Metazoa</taxon>
        <taxon>Spiralia</taxon>
        <taxon>Gnathifera</taxon>
        <taxon>Rotifera</taxon>
        <taxon>Eurotatoria</taxon>
        <taxon>Bdelloidea</taxon>
        <taxon>Philodinida</taxon>
        <taxon>Philodinidae</taxon>
        <taxon>Rotaria</taxon>
    </lineage>
</organism>
<name>A0A819GT30_9BILA</name>
<comment type="similarity">
    <text evidence="1">Belongs to the IUNH family.</text>
</comment>
<evidence type="ECO:0000313" key="5">
    <source>
        <dbReference type="EMBL" id="CAF3891608.1"/>
    </source>
</evidence>
<dbReference type="InterPro" id="IPR036452">
    <property type="entry name" value="Ribo_hydro-like"/>
</dbReference>
<protein>
    <recommendedName>
        <fullName evidence="4">Inosine/uridine-preferring nucleoside hydrolase domain-containing protein</fullName>
    </recommendedName>
</protein>
<dbReference type="GO" id="GO:0008477">
    <property type="term" value="F:purine nucleosidase activity"/>
    <property type="evidence" value="ECO:0007669"/>
    <property type="project" value="TreeGrafter"/>
</dbReference>
<gene>
    <name evidence="5" type="ORF">JBS370_LOCUS20395</name>
</gene>
<dbReference type="EMBL" id="CAJOBD010002564">
    <property type="protein sequence ID" value="CAF3891608.1"/>
    <property type="molecule type" value="Genomic_DNA"/>
</dbReference>
<dbReference type="Proteomes" id="UP000663836">
    <property type="component" value="Unassembled WGS sequence"/>
</dbReference>
<dbReference type="PANTHER" id="PTHR12304:SF59">
    <property type="entry name" value="INOSINE-URIDINE PREFERRING NUCLEOSIDE HYDROLASE FAMILY PROTEIN"/>
    <property type="match status" value="1"/>
</dbReference>
<reference evidence="5" key="1">
    <citation type="submission" date="2021-02" db="EMBL/GenBank/DDBJ databases">
        <authorList>
            <person name="Nowell W R."/>
        </authorList>
    </citation>
    <scope>NUCLEOTIDE SEQUENCE</scope>
</reference>
<comment type="caution">
    <text evidence="5">The sequence shown here is derived from an EMBL/GenBank/DDBJ whole genome shotgun (WGS) entry which is preliminary data.</text>
</comment>
<proteinExistence type="inferred from homology"/>
<keyword evidence="2" id="KW-0378">Hydrolase</keyword>
<dbReference type="GO" id="GO:0006152">
    <property type="term" value="P:purine nucleoside catabolic process"/>
    <property type="evidence" value="ECO:0007669"/>
    <property type="project" value="TreeGrafter"/>
</dbReference>
<dbReference type="CDD" id="cd02651">
    <property type="entry name" value="nuc_hydro_IU_UC_XIUA"/>
    <property type="match status" value="1"/>
</dbReference>
<dbReference type="AlphaFoldDB" id="A0A819GT30"/>
<dbReference type="Gene3D" id="3.90.245.10">
    <property type="entry name" value="Ribonucleoside hydrolase-like"/>
    <property type="match status" value="1"/>
</dbReference>
<evidence type="ECO:0000256" key="3">
    <source>
        <dbReference type="ARBA" id="ARBA00023295"/>
    </source>
</evidence>